<evidence type="ECO:0000256" key="11">
    <source>
        <dbReference type="ARBA" id="ARBA00023170"/>
    </source>
</evidence>
<dbReference type="PIRSF" id="PIRSF000654">
    <property type="entry name" value="Integrin-linked_kinase"/>
    <property type="match status" value="1"/>
</dbReference>
<keyword evidence="4" id="KW-0812">Transmembrane</keyword>
<keyword evidence="15" id="KW-1185">Reference proteome</keyword>
<dbReference type="InterPro" id="IPR008271">
    <property type="entry name" value="Ser/Thr_kinase_AS"/>
</dbReference>
<dbReference type="GO" id="GO:0016020">
    <property type="term" value="C:membrane"/>
    <property type="evidence" value="ECO:0007669"/>
    <property type="project" value="UniProtKB-SubCell"/>
</dbReference>
<evidence type="ECO:0000256" key="3">
    <source>
        <dbReference type="ARBA" id="ARBA00022679"/>
    </source>
</evidence>
<evidence type="ECO:0000313" key="14">
    <source>
        <dbReference type="EMBL" id="CAA2632731.1"/>
    </source>
</evidence>
<sequence>MPNGSLDRFLFDSTESSRLSWELRYKIIQGIARGLQYLHEESRYTIVHRDLKASNILLDANMNPKISDFGISKLLGNDLTHASASRIAGTFGYMAPEYVFQGQFSYKSDVFSFGILILEIVTGRKSSSFSYSDIYANLAGYVWEHWAAGEVNEIIEPSLGAEYQMTEVLRCVQIGLLCIQEVPANRPTMSSIVLMFDDVSMSLNVPSHLAFLPVASEVDRPPKDQHSLMELTITDMDPR</sequence>
<dbReference type="GO" id="GO:0004672">
    <property type="term" value="F:protein kinase activity"/>
    <property type="evidence" value="ECO:0007669"/>
    <property type="project" value="InterPro"/>
</dbReference>
<dbReference type="Gene3D" id="1.10.510.10">
    <property type="entry name" value="Transferase(Phosphotransferase) domain 1"/>
    <property type="match status" value="1"/>
</dbReference>
<accession>A0A7I8JP11</accession>
<dbReference type="Pfam" id="PF07714">
    <property type="entry name" value="PK_Tyr_Ser-Thr"/>
    <property type="match status" value="1"/>
</dbReference>
<keyword evidence="7" id="KW-0547">Nucleotide-binding</keyword>
<evidence type="ECO:0000256" key="1">
    <source>
        <dbReference type="ARBA" id="ARBA00004167"/>
    </source>
</evidence>
<evidence type="ECO:0000313" key="15">
    <source>
        <dbReference type="Proteomes" id="UP001189122"/>
    </source>
</evidence>
<dbReference type="AlphaFoldDB" id="A0A7I8JP11"/>
<comment type="subcellular location">
    <subcellularLocation>
        <location evidence="1">Membrane</location>
        <topology evidence="1">Single-pass membrane protein</topology>
    </subcellularLocation>
</comment>
<dbReference type="EMBL" id="CACRZD030000015">
    <property type="protein sequence ID" value="CAA6671914.1"/>
    <property type="molecule type" value="Genomic_DNA"/>
</dbReference>
<evidence type="ECO:0000256" key="4">
    <source>
        <dbReference type="ARBA" id="ARBA00022692"/>
    </source>
</evidence>
<keyword evidence="9" id="KW-1133">Transmembrane helix</keyword>
<dbReference type="SMART" id="SM00220">
    <property type="entry name" value="S_TKc"/>
    <property type="match status" value="1"/>
</dbReference>
<evidence type="ECO:0000256" key="9">
    <source>
        <dbReference type="ARBA" id="ARBA00022989"/>
    </source>
</evidence>
<feature type="domain" description="Protein kinase" evidence="13">
    <location>
        <begin position="1"/>
        <end position="211"/>
    </location>
</feature>
<reference evidence="14 15" key="1">
    <citation type="submission" date="2019-12" db="EMBL/GenBank/DDBJ databases">
        <authorList>
            <person name="Scholz U."/>
            <person name="Mascher M."/>
            <person name="Fiebig A."/>
        </authorList>
    </citation>
    <scope>NUCLEOTIDE SEQUENCE</scope>
</reference>
<keyword evidence="6" id="KW-0677">Repeat</keyword>
<evidence type="ECO:0000256" key="10">
    <source>
        <dbReference type="ARBA" id="ARBA00023136"/>
    </source>
</evidence>
<evidence type="ECO:0000256" key="7">
    <source>
        <dbReference type="ARBA" id="ARBA00022741"/>
    </source>
</evidence>
<evidence type="ECO:0000259" key="13">
    <source>
        <dbReference type="PROSITE" id="PS50011"/>
    </source>
</evidence>
<dbReference type="GO" id="GO:0005524">
    <property type="term" value="F:ATP binding"/>
    <property type="evidence" value="ECO:0007669"/>
    <property type="project" value="UniProtKB-KW"/>
</dbReference>
<evidence type="ECO:0000256" key="5">
    <source>
        <dbReference type="ARBA" id="ARBA00022729"/>
    </source>
</evidence>
<dbReference type="SUPFAM" id="SSF56112">
    <property type="entry name" value="Protein kinase-like (PK-like)"/>
    <property type="match status" value="1"/>
</dbReference>
<keyword evidence="3" id="KW-0808">Transferase</keyword>
<dbReference type="InterPro" id="IPR001245">
    <property type="entry name" value="Ser-Thr/Tyr_kinase_cat_dom"/>
</dbReference>
<keyword evidence="2" id="KW-0597">Phosphoprotein</keyword>
<dbReference type="PROSITE" id="PS00108">
    <property type="entry name" value="PROTEIN_KINASE_ST"/>
    <property type="match status" value="1"/>
</dbReference>
<keyword evidence="12" id="KW-0325">Glycoprotein</keyword>
<dbReference type="InterPro" id="IPR011009">
    <property type="entry name" value="Kinase-like_dom_sf"/>
</dbReference>
<evidence type="ECO:0000256" key="8">
    <source>
        <dbReference type="ARBA" id="ARBA00022840"/>
    </source>
</evidence>
<keyword evidence="11" id="KW-0675">Receptor</keyword>
<keyword evidence="10" id="KW-0472">Membrane</keyword>
<dbReference type="FunFam" id="1.10.510.10:FF:000343">
    <property type="entry name" value="Cysteine-rich receptor-like protein kinase 28"/>
    <property type="match status" value="1"/>
</dbReference>
<dbReference type="PANTHER" id="PTHR27006">
    <property type="entry name" value="PROMASTIGOTE SURFACE ANTIGEN PROTEIN PSA"/>
    <property type="match status" value="1"/>
</dbReference>
<keyword evidence="8" id="KW-0067">ATP-binding</keyword>
<gene>
    <name evidence="14" type="ORF">SI7747_15018322</name>
</gene>
<organism evidence="14">
    <name type="scientific">Spirodela intermedia</name>
    <name type="common">Intermediate duckweed</name>
    <dbReference type="NCBI Taxonomy" id="51605"/>
    <lineage>
        <taxon>Eukaryota</taxon>
        <taxon>Viridiplantae</taxon>
        <taxon>Streptophyta</taxon>
        <taxon>Embryophyta</taxon>
        <taxon>Tracheophyta</taxon>
        <taxon>Spermatophyta</taxon>
        <taxon>Magnoliopsida</taxon>
        <taxon>Liliopsida</taxon>
        <taxon>Araceae</taxon>
        <taxon>Lemnoideae</taxon>
        <taxon>Spirodela</taxon>
    </lineage>
</organism>
<evidence type="ECO:0000256" key="6">
    <source>
        <dbReference type="ARBA" id="ARBA00022737"/>
    </source>
</evidence>
<protein>
    <recommendedName>
        <fullName evidence="13">Protein kinase domain-containing protein</fullName>
    </recommendedName>
</protein>
<dbReference type="PROSITE" id="PS50011">
    <property type="entry name" value="PROTEIN_KINASE_DOM"/>
    <property type="match status" value="1"/>
</dbReference>
<dbReference type="EMBL" id="LR743602">
    <property type="protein sequence ID" value="CAA2632731.1"/>
    <property type="molecule type" value="Genomic_DNA"/>
</dbReference>
<dbReference type="Proteomes" id="UP001189122">
    <property type="component" value="Unassembled WGS sequence"/>
</dbReference>
<proteinExistence type="predicted"/>
<name>A0A7I8JP11_SPIIN</name>
<evidence type="ECO:0000256" key="2">
    <source>
        <dbReference type="ARBA" id="ARBA00022553"/>
    </source>
</evidence>
<keyword evidence="5" id="KW-0732">Signal</keyword>
<evidence type="ECO:0000256" key="12">
    <source>
        <dbReference type="ARBA" id="ARBA00023180"/>
    </source>
</evidence>
<dbReference type="PANTHER" id="PTHR27006:SF606">
    <property type="entry name" value="INTERLEUKIN-1 RECEPTOR-ASSOCIATED KINASE 4"/>
    <property type="match status" value="1"/>
</dbReference>
<dbReference type="InterPro" id="IPR000719">
    <property type="entry name" value="Prot_kinase_dom"/>
</dbReference>